<keyword evidence="4" id="KW-1185">Reference proteome</keyword>
<evidence type="ECO:0000313" key="3">
    <source>
        <dbReference type="EMBL" id="TGJ88038.1"/>
    </source>
</evidence>
<dbReference type="Pfam" id="PF06094">
    <property type="entry name" value="GGACT"/>
    <property type="match status" value="1"/>
</dbReference>
<dbReference type="InterPro" id="IPR045038">
    <property type="entry name" value="AIG2-like"/>
</dbReference>
<evidence type="ECO:0000256" key="1">
    <source>
        <dbReference type="ARBA" id="ARBA00008861"/>
    </source>
</evidence>
<dbReference type="PANTHER" id="PTHR31544:SF4">
    <property type="entry name" value="GAMMA-GLUTAMYLCYCLOTRANSFERASE-RELATED"/>
    <property type="match status" value="1"/>
</dbReference>
<comment type="caution">
    <text evidence="3">The sequence shown here is derived from an EMBL/GenBank/DDBJ whole genome shotgun (WGS) entry which is preliminary data.</text>
</comment>
<evidence type="ECO:0000313" key="4">
    <source>
        <dbReference type="Proteomes" id="UP000297716"/>
    </source>
</evidence>
<dbReference type="EMBL" id="SKBN01000007">
    <property type="protein sequence ID" value="TGJ88038.1"/>
    <property type="molecule type" value="Genomic_DNA"/>
</dbReference>
<dbReference type="Proteomes" id="UP000297716">
    <property type="component" value="Unassembled WGS sequence"/>
</dbReference>
<dbReference type="InterPro" id="IPR009288">
    <property type="entry name" value="AIG2-like_dom"/>
</dbReference>
<sequence length="179" mass="20932">MASTKFPLKTTHFHRASYVVGHVYTSQKSTKKPREPYPPLFTPPTFKPCYMFIYGTLMDPDVLQYITREVSGEGDAQTGESESTIKIHGMFWQVEDYQHFWVLQQYETSAYRERWCQIHVEDNSEVLEGSVVFVWAKKPQNPDLMDGVFDLTKWQKTDKPSLFTTNKEHGPGRELDYLH</sequence>
<dbReference type="AlphaFoldDB" id="A0A4Z0Z726"/>
<proteinExistence type="inferred from homology"/>
<dbReference type="InterPro" id="IPR036568">
    <property type="entry name" value="GGCT-like_sf"/>
</dbReference>
<dbReference type="Gene3D" id="3.10.490.10">
    <property type="entry name" value="Gamma-glutamyl cyclotransferase-like"/>
    <property type="match status" value="1"/>
</dbReference>
<reference evidence="3 4" key="1">
    <citation type="submission" date="2019-03" db="EMBL/GenBank/DDBJ databases">
        <title>Draft genome sequence of Xylaria hypoxylon DSM 108379, a ubiquitous saprotrophic-parasitic fungi on hardwood.</title>
        <authorList>
            <person name="Buettner E."/>
            <person name="Leonhardt S."/>
            <person name="Gebauer A.M."/>
            <person name="Liers C."/>
            <person name="Hofrichter M."/>
            <person name="Kellner H."/>
        </authorList>
    </citation>
    <scope>NUCLEOTIDE SEQUENCE [LARGE SCALE GENOMIC DNA]</scope>
    <source>
        <strain evidence="3 4">DSM 108379</strain>
    </source>
</reference>
<organism evidence="3 4">
    <name type="scientific">Xylaria hypoxylon</name>
    <dbReference type="NCBI Taxonomy" id="37992"/>
    <lineage>
        <taxon>Eukaryota</taxon>
        <taxon>Fungi</taxon>
        <taxon>Dikarya</taxon>
        <taxon>Ascomycota</taxon>
        <taxon>Pezizomycotina</taxon>
        <taxon>Sordariomycetes</taxon>
        <taxon>Xylariomycetidae</taxon>
        <taxon>Xylariales</taxon>
        <taxon>Xylariaceae</taxon>
        <taxon>Xylaria</taxon>
    </lineage>
</organism>
<comment type="similarity">
    <text evidence="1">Belongs to the gamma-glutamylcyclotransferase family.</text>
</comment>
<gene>
    <name evidence="3" type="ORF">E0Z10_g753</name>
</gene>
<name>A0A4Z0Z726_9PEZI</name>
<accession>A0A4Z0Z726</accession>
<protein>
    <recommendedName>
        <fullName evidence="2">Gamma-glutamylcyclotransferase AIG2-like domain-containing protein</fullName>
    </recommendedName>
</protein>
<evidence type="ECO:0000259" key="2">
    <source>
        <dbReference type="Pfam" id="PF06094"/>
    </source>
</evidence>
<dbReference type="PANTHER" id="PTHR31544">
    <property type="entry name" value="AIG2-LIKE PROTEIN D"/>
    <property type="match status" value="1"/>
</dbReference>
<dbReference type="SUPFAM" id="SSF110857">
    <property type="entry name" value="Gamma-glutamyl cyclotransferase-like"/>
    <property type="match status" value="1"/>
</dbReference>
<feature type="domain" description="Gamma-glutamylcyclotransferase AIG2-like" evidence="2">
    <location>
        <begin position="51"/>
        <end position="143"/>
    </location>
</feature>
<dbReference type="OrthoDB" id="3262926at2759"/>